<evidence type="ECO:0000256" key="7">
    <source>
        <dbReference type="ARBA" id="ARBA00022833"/>
    </source>
</evidence>
<evidence type="ECO:0000256" key="4">
    <source>
        <dbReference type="ARBA" id="ARBA00020837"/>
    </source>
</evidence>
<dbReference type="EMBL" id="JABFIF010000005">
    <property type="protein sequence ID" value="NOH15599.1"/>
    <property type="molecule type" value="Genomic_DNA"/>
</dbReference>
<dbReference type="InterPro" id="IPR008300">
    <property type="entry name" value="PTAC"/>
</dbReference>
<dbReference type="Pfam" id="PF06130">
    <property type="entry name" value="PTAC"/>
    <property type="match status" value="1"/>
</dbReference>
<dbReference type="RefSeq" id="WP_096635921.1">
    <property type="nucleotide sequence ID" value="NZ_CP173238.1"/>
</dbReference>
<dbReference type="GO" id="GO:0016747">
    <property type="term" value="F:acyltransferase activity, transferring groups other than amino-acyl groups"/>
    <property type="evidence" value="ECO:0007669"/>
    <property type="project" value="InterPro"/>
</dbReference>
<dbReference type="PANTHER" id="PTHR39453">
    <property type="entry name" value="PHOSPHATE PROPANOYLTRANSFERASE"/>
    <property type="match status" value="1"/>
</dbReference>
<accession>A0A2X2W7I8</accession>
<keyword evidence="7" id="KW-0862">Zinc</keyword>
<name>A0A2X2W7I8_CLOCO</name>
<evidence type="ECO:0000256" key="6">
    <source>
        <dbReference type="ARBA" id="ARBA00022723"/>
    </source>
</evidence>
<protein>
    <recommendedName>
        <fullName evidence="4 10">Phosphate propanoyltransferase</fullName>
        <ecNumber evidence="3 10">2.3.1.222</ecNumber>
    </recommendedName>
</protein>
<gene>
    <name evidence="12" type="primary">pduL</name>
    <name evidence="11" type="ORF">HMJ28_04210</name>
    <name evidence="12" type="ORF">NCTC13028_02588</name>
</gene>
<dbReference type="GO" id="GO:0051144">
    <property type="term" value="P:1,2-propanediol catabolic process"/>
    <property type="evidence" value="ECO:0007669"/>
    <property type="project" value="UniProtKB-UniPathway"/>
</dbReference>
<dbReference type="AlphaFoldDB" id="A0A2X2W7I8"/>
<evidence type="ECO:0000313" key="11">
    <source>
        <dbReference type="EMBL" id="NOH15599.1"/>
    </source>
</evidence>
<evidence type="ECO:0000256" key="10">
    <source>
        <dbReference type="PIRNR" id="PIRNR010130"/>
    </source>
</evidence>
<reference evidence="12 13" key="1">
    <citation type="submission" date="2018-06" db="EMBL/GenBank/DDBJ databases">
        <authorList>
            <consortium name="Pathogen Informatics"/>
            <person name="Doyle S."/>
        </authorList>
    </citation>
    <scope>NUCLEOTIDE SEQUENCE [LARGE SCALE GENOMIC DNA]</scope>
    <source>
        <strain evidence="12 13">NCTC13028</strain>
    </source>
</reference>
<sequence length="217" mass="24146">MTGLQEKLVEEIAKEFIKKYSVKNREYSIPIGVSNRHVHLTKEDLEILFGRGYKLTIKSMVNQPGQFGANETITIAGPKGAFHNVRILGPIRNYSQVEISRSDAYYLGLKAPLRNSGELESAEDITLIGPKGMKVLKSGLICAKRHIHMTPEDSKAYGVKSGDYVQVETLGEKGIIFKNVLIRVSDTAALEFHIDLDEANCCEIKTGEKVRILGLDR</sequence>
<organism evidence="12 13">
    <name type="scientific">Clostridium cochlearium</name>
    <dbReference type="NCBI Taxonomy" id="1494"/>
    <lineage>
        <taxon>Bacteria</taxon>
        <taxon>Bacillati</taxon>
        <taxon>Bacillota</taxon>
        <taxon>Clostridia</taxon>
        <taxon>Eubacteriales</taxon>
        <taxon>Clostridiaceae</taxon>
        <taxon>Clostridium</taxon>
    </lineage>
</organism>
<evidence type="ECO:0000313" key="12">
    <source>
        <dbReference type="EMBL" id="SQB36778.1"/>
    </source>
</evidence>
<dbReference type="Proteomes" id="UP000250223">
    <property type="component" value="Unassembled WGS sequence"/>
</dbReference>
<evidence type="ECO:0000256" key="9">
    <source>
        <dbReference type="ARBA" id="ARBA00047589"/>
    </source>
</evidence>
<evidence type="ECO:0000313" key="13">
    <source>
        <dbReference type="Proteomes" id="UP000250223"/>
    </source>
</evidence>
<dbReference type="EMBL" id="UAWC01000027">
    <property type="protein sequence ID" value="SQB36778.1"/>
    <property type="molecule type" value="Genomic_DNA"/>
</dbReference>
<evidence type="ECO:0000256" key="2">
    <source>
        <dbReference type="ARBA" id="ARBA00007342"/>
    </source>
</evidence>
<keyword evidence="6" id="KW-0479">Metal-binding</keyword>
<dbReference type="Proteomes" id="UP000528432">
    <property type="component" value="Unassembled WGS sequence"/>
</dbReference>
<proteinExistence type="inferred from homology"/>
<comment type="function">
    <text evidence="10">Involved in 1,2-propanediol (1,2-PD) degradation by catalyzing the conversion of propanoyl-CoA to propanoyl-phosphate.</text>
</comment>
<dbReference type="EC" id="2.3.1.222" evidence="3 10"/>
<dbReference type="PIRSF" id="PIRSF010130">
    <property type="entry name" value="PduL"/>
    <property type="match status" value="1"/>
</dbReference>
<comment type="catalytic activity">
    <reaction evidence="9 10">
        <text>propanoyl-CoA + phosphate = propanoyl phosphate + CoA</text>
        <dbReference type="Rhea" id="RHEA:28046"/>
        <dbReference type="ChEBI" id="CHEBI:43474"/>
        <dbReference type="ChEBI" id="CHEBI:57287"/>
        <dbReference type="ChEBI" id="CHEBI:57392"/>
        <dbReference type="ChEBI" id="CHEBI:58933"/>
        <dbReference type="EC" id="2.3.1.222"/>
    </reaction>
</comment>
<evidence type="ECO:0000256" key="8">
    <source>
        <dbReference type="ARBA" id="ARBA00023315"/>
    </source>
</evidence>
<dbReference type="GO" id="GO:0046872">
    <property type="term" value="F:metal ion binding"/>
    <property type="evidence" value="ECO:0007669"/>
    <property type="project" value="UniProtKB-KW"/>
</dbReference>
<keyword evidence="5 10" id="KW-0808">Transferase</keyword>
<dbReference type="NCBIfam" id="NF011652">
    <property type="entry name" value="PRK15070.1"/>
    <property type="match status" value="1"/>
</dbReference>
<dbReference type="PANTHER" id="PTHR39453:SF1">
    <property type="entry name" value="PHOSPHATE PROPANOYLTRANSFERASE"/>
    <property type="match status" value="1"/>
</dbReference>
<evidence type="ECO:0000313" key="14">
    <source>
        <dbReference type="Proteomes" id="UP000528432"/>
    </source>
</evidence>
<comment type="similarity">
    <text evidence="2 10">Belongs to the PduL family.</text>
</comment>
<keyword evidence="8 10" id="KW-0012">Acyltransferase</keyword>
<evidence type="ECO:0000256" key="5">
    <source>
        <dbReference type="ARBA" id="ARBA00022679"/>
    </source>
</evidence>
<evidence type="ECO:0000256" key="1">
    <source>
        <dbReference type="ARBA" id="ARBA00001947"/>
    </source>
</evidence>
<reference evidence="11 14" key="2">
    <citation type="submission" date="2020-05" db="EMBL/GenBank/DDBJ databases">
        <title>Draft genome sequence of Clostridium cochlearium strain AGROS13 isolated from a sheep dairy farm in New Zealand.</title>
        <authorList>
            <person name="Gupta T.B."/>
            <person name="Jauregui R."/>
            <person name="Risson A.N."/>
            <person name="Brightwell G."/>
            <person name="Maclean P."/>
        </authorList>
    </citation>
    <scope>NUCLEOTIDE SEQUENCE [LARGE SCALE GENOMIC DNA]</scope>
    <source>
        <strain evidence="11 14">AGROS13</strain>
    </source>
</reference>
<comment type="pathway">
    <text evidence="10">Polyol metabolism; 1,2-propanediol degradation.</text>
</comment>
<comment type="cofactor">
    <cofactor evidence="1">
        <name>Zn(2+)</name>
        <dbReference type="ChEBI" id="CHEBI:29105"/>
    </cofactor>
</comment>
<dbReference type="UniPathway" id="UPA00621"/>
<evidence type="ECO:0000256" key="3">
    <source>
        <dbReference type="ARBA" id="ARBA00012206"/>
    </source>
</evidence>